<accession>A0A418X228</accession>
<dbReference type="InterPro" id="IPR001031">
    <property type="entry name" value="Thioesterase"/>
</dbReference>
<comment type="caution">
    <text evidence="3">The sequence shown here is derived from an EMBL/GenBank/DDBJ whole genome shotgun (WGS) entry which is preliminary data.</text>
</comment>
<dbReference type="PANTHER" id="PTHR11487">
    <property type="entry name" value="THIOESTERASE"/>
    <property type="match status" value="1"/>
</dbReference>
<evidence type="ECO:0000313" key="3">
    <source>
        <dbReference type="EMBL" id="RJG06517.1"/>
    </source>
</evidence>
<dbReference type="OrthoDB" id="8480037at2"/>
<dbReference type="PANTHER" id="PTHR11487:SF0">
    <property type="entry name" value="S-ACYL FATTY ACID SYNTHASE THIOESTERASE, MEDIUM CHAIN"/>
    <property type="match status" value="1"/>
</dbReference>
<sequence length="252" mass="28039">MFRDTRLLRLHASPQPDLLVCFPHAGTGASAFRPWTAKLKLSASVALVQLPGREDRMHEAFSQTLAEVSVQIADELAAVRAGTLFLFGHSMGASIAWAVAAQLWRRHGLRPIVILSAQSPDVPLRDLGRRPGDLREWFALLGEDFPKALENPELLEIFQRTLSADCAWMERELAEPPAGRLPIDLHCVYATQDGLATREAVARWRDHTSASFSITPMRGGHMYFLKESEELLAFVHHLIEVCKHDADSTCIG</sequence>
<organism evidence="3 4">
    <name type="scientific">Noviherbaspirillum cavernae</name>
    <dbReference type="NCBI Taxonomy" id="2320862"/>
    <lineage>
        <taxon>Bacteria</taxon>
        <taxon>Pseudomonadati</taxon>
        <taxon>Pseudomonadota</taxon>
        <taxon>Betaproteobacteria</taxon>
        <taxon>Burkholderiales</taxon>
        <taxon>Oxalobacteraceae</taxon>
        <taxon>Noviherbaspirillum</taxon>
    </lineage>
</organism>
<proteinExistence type="inferred from homology"/>
<evidence type="ECO:0000256" key="1">
    <source>
        <dbReference type="ARBA" id="ARBA00007169"/>
    </source>
</evidence>
<comment type="similarity">
    <text evidence="1">Belongs to the thioesterase family.</text>
</comment>
<protein>
    <submittedName>
        <fullName evidence="3">Thioesterase</fullName>
    </submittedName>
</protein>
<evidence type="ECO:0000313" key="4">
    <source>
        <dbReference type="Proteomes" id="UP000285190"/>
    </source>
</evidence>
<keyword evidence="4" id="KW-1185">Reference proteome</keyword>
<dbReference type="GO" id="GO:0008610">
    <property type="term" value="P:lipid biosynthetic process"/>
    <property type="evidence" value="ECO:0007669"/>
    <property type="project" value="TreeGrafter"/>
</dbReference>
<feature type="domain" description="Thioesterase" evidence="2">
    <location>
        <begin position="19"/>
        <end position="237"/>
    </location>
</feature>
<gene>
    <name evidence="3" type="ORF">D3870_11290</name>
</gene>
<dbReference type="RefSeq" id="WP_119739164.1">
    <property type="nucleotide sequence ID" value="NZ_QYUN01000002.1"/>
</dbReference>
<dbReference type="Gene3D" id="3.40.50.1820">
    <property type="entry name" value="alpha/beta hydrolase"/>
    <property type="match status" value="1"/>
</dbReference>
<dbReference type="SUPFAM" id="SSF53474">
    <property type="entry name" value="alpha/beta-Hydrolases"/>
    <property type="match status" value="1"/>
</dbReference>
<dbReference type="Pfam" id="PF00975">
    <property type="entry name" value="Thioesterase"/>
    <property type="match status" value="1"/>
</dbReference>
<reference evidence="3 4" key="1">
    <citation type="submission" date="2018-09" db="EMBL/GenBank/DDBJ databases">
        <authorList>
            <person name="Zhu H."/>
        </authorList>
    </citation>
    <scope>NUCLEOTIDE SEQUENCE [LARGE SCALE GENOMIC DNA]</scope>
    <source>
        <strain evidence="3 4">K2R10-39</strain>
    </source>
</reference>
<dbReference type="InterPro" id="IPR012223">
    <property type="entry name" value="TEII"/>
</dbReference>
<dbReference type="Proteomes" id="UP000285190">
    <property type="component" value="Unassembled WGS sequence"/>
</dbReference>
<dbReference type="InterPro" id="IPR029058">
    <property type="entry name" value="AB_hydrolase_fold"/>
</dbReference>
<name>A0A418X228_9BURK</name>
<dbReference type="AlphaFoldDB" id="A0A418X228"/>
<dbReference type="EMBL" id="QYUN01000002">
    <property type="protein sequence ID" value="RJG06517.1"/>
    <property type="molecule type" value="Genomic_DNA"/>
</dbReference>
<evidence type="ECO:0000259" key="2">
    <source>
        <dbReference type="Pfam" id="PF00975"/>
    </source>
</evidence>